<dbReference type="CDD" id="cd00590">
    <property type="entry name" value="RRM_SF"/>
    <property type="match status" value="1"/>
</dbReference>
<dbReference type="EMBL" id="JAODAN010000011">
    <property type="protein sequence ID" value="KAK1921379.1"/>
    <property type="molecule type" value="Genomic_DNA"/>
</dbReference>
<evidence type="ECO:0000256" key="1">
    <source>
        <dbReference type="SAM" id="MobiDB-lite"/>
    </source>
</evidence>
<feature type="region of interest" description="Disordered" evidence="1">
    <location>
        <begin position="337"/>
        <end position="367"/>
    </location>
</feature>
<evidence type="ECO:0000313" key="3">
    <source>
        <dbReference type="Proteomes" id="UP001182556"/>
    </source>
</evidence>
<evidence type="ECO:0000313" key="2">
    <source>
        <dbReference type="EMBL" id="KAK1921379.1"/>
    </source>
</evidence>
<reference evidence="2" key="1">
    <citation type="submission" date="2023-02" db="EMBL/GenBank/DDBJ databases">
        <title>Identification and recombinant expression of a fungal hydrolase from Papiliotrema laurentii that hydrolyzes apple cutin and clears colloidal polyester polyurethane.</title>
        <authorList>
            <consortium name="DOE Joint Genome Institute"/>
            <person name="Roman V.A."/>
            <person name="Bojanowski C."/>
            <person name="Crable B.R."/>
            <person name="Wagner D.N."/>
            <person name="Hung C.S."/>
            <person name="Nadeau L.J."/>
            <person name="Schratz L."/>
            <person name="Haridas S."/>
            <person name="Pangilinan J."/>
            <person name="Lipzen A."/>
            <person name="Na H."/>
            <person name="Yan M."/>
            <person name="Ng V."/>
            <person name="Grigoriev I.V."/>
            <person name="Spatafora J.W."/>
            <person name="Barlow D."/>
            <person name="Biffinger J."/>
            <person name="Kelley-Loughnane N."/>
            <person name="Varaljay V.A."/>
            <person name="Crookes-Goodson W.J."/>
        </authorList>
    </citation>
    <scope>NUCLEOTIDE SEQUENCE</scope>
    <source>
        <strain evidence="2">5307AH</strain>
    </source>
</reference>
<keyword evidence="3" id="KW-1185">Reference proteome</keyword>
<sequence>MLLPILFRSPFTMRQVDDVNVKKPRWYGDTGGPGWYAELQFPTRCRLAVYYNKSYKREVYFQPCRLSIHGLKGMANVEGYLRECFSRWKLVSVQSCGDSKRSKGKVGLVEFRDPHDAAKALSYARRFFGKTSKRTPFQANYCEVNVDGGYRFSTDNILLVREEPVRPAEIRSLEREAELRLRLHSPGRVKETRGGDDARHAAARQDEDVVVSHEDTLSFDLVCDGLSEEEERPAKRQRGNEEGERSKPVGMGSAGATSLPVLEIPTAPRATSSLPGYAALGTSEATIHTLPSGDTPPSPTADTRLTAREIAADPRLQPGSGRPEIAAASLVVTKSSTPRLTGSNRVPIGIEGRNDQLGTPSPSPRALRGQMSLEASVDLSPWAGHFPLSSNPMNTLPVDLGPFPRYVGVNGDHKLIIARDAASIERIDATAKIVSVDQLDEAALDQLGIERVNTYRWKVSREIRVLYDVNQECLALGPKRASDRRSLGK</sequence>
<proteinExistence type="predicted"/>
<accession>A0AAD9CSY6</accession>
<feature type="region of interest" description="Disordered" evidence="1">
    <location>
        <begin position="185"/>
        <end position="256"/>
    </location>
</feature>
<organism evidence="2 3">
    <name type="scientific">Papiliotrema laurentii</name>
    <name type="common">Cryptococcus laurentii</name>
    <dbReference type="NCBI Taxonomy" id="5418"/>
    <lineage>
        <taxon>Eukaryota</taxon>
        <taxon>Fungi</taxon>
        <taxon>Dikarya</taxon>
        <taxon>Basidiomycota</taxon>
        <taxon>Agaricomycotina</taxon>
        <taxon>Tremellomycetes</taxon>
        <taxon>Tremellales</taxon>
        <taxon>Rhynchogastremaceae</taxon>
        <taxon>Papiliotrema</taxon>
    </lineage>
</organism>
<feature type="compositionally biased region" description="Basic and acidic residues" evidence="1">
    <location>
        <begin position="188"/>
        <end position="216"/>
    </location>
</feature>
<name>A0AAD9CSY6_PAPLA</name>
<feature type="compositionally biased region" description="Basic and acidic residues" evidence="1">
    <location>
        <begin position="232"/>
        <end position="247"/>
    </location>
</feature>
<comment type="caution">
    <text evidence="2">The sequence shown here is derived from an EMBL/GenBank/DDBJ whole genome shotgun (WGS) entry which is preliminary data.</text>
</comment>
<dbReference type="AlphaFoldDB" id="A0AAD9CSY6"/>
<gene>
    <name evidence="2" type="ORF">DB88DRAFT_100453</name>
</gene>
<evidence type="ECO:0008006" key="4">
    <source>
        <dbReference type="Google" id="ProtNLM"/>
    </source>
</evidence>
<protein>
    <recommendedName>
        <fullName evidence="4">RRM domain-containing protein</fullName>
    </recommendedName>
</protein>
<dbReference type="Proteomes" id="UP001182556">
    <property type="component" value="Unassembled WGS sequence"/>
</dbReference>